<name>A0ABS9KVQ6_9BACT</name>
<dbReference type="InterPro" id="IPR009057">
    <property type="entry name" value="Homeodomain-like_sf"/>
</dbReference>
<feature type="transmembrane region" description="Helical" evidence="4">
    <location>
        <begin position="183"/>
        <end position="202"/>
    </location>
</feature>
<feature type="transmembrane region" description="Helical" evidence="4">
    <location>
        <begin position="67"/>
        <end position="88"/>
    </location>
</feature>
<dbReference type="Proteomes" id="UP001165367">
    <property type="component" value="Unassembled WGS sequence"/>
</dbReference>
<organism evidence="6 7">
    <name type="scientific">Terrimonas ginsenosidimutans</name>
    <dbReference type="NCBI Taxonomy" id="2908004"/>
    <lineage>
        <taxon>Bacteria</taxon>
        <taxon>Pseudomonadati</taxon>
        <taxon>Bacteroidota</taxon>
        <taxon>Chitinophagia</taxon>
        <taxon>Chitinophagales</taxon>
        <taxon>Chitinophagaceae</taxon>
        <taxon>Terrimonas</taxon>
    </lineage>
</organism>
<keyword evidence="4" id="KW-0812">Transmembrane</keyword>
<feature type="transmembrane region" description="Helical" evidence="4">
    <location>
        <begin position="95"/>
        <end position="116"/>
    </location>
</feature>
<sequence length="395" mass="45584">MSLILFAILFAGVLQGIILVVLLFRKTDNRLSNRILGWLVSVLVVHLSLVAIDVRDLFLVFPHLSRLSWLIPHCYGPLLLLLTQSIVIRGFRLQWVHLTYFLPMLVYLTLLSPYYLSGTEEKLAYLSDPVGVNRADFGIYNHLTNYFHIGFTSAALIIFYRNRKALPDFFSDPGPARLAWLKTFLWVIWSIMVFSWICFISRRYNWPWLSSLYPNNFLLAVFVVYWLSYKLLLNPYRWDQTVVPPKDEPVPAPPTLMVQEESAPVKYQKTAIPVSEIAAIKVRLLQWMVEAKPYLNPALTIDDLSAQLNVRRHHLSQVINQEFSRNFFEFVNGYRIDAFKQMALKPENSHLSIMGLAFDCGFNSKATFNQVFKKQEGITPSAFLKQARGVKTEGI</sequence>
<keyword evidence="2" id="KW-0238">DNA-binding</keyword>
<dbReference type="PANTHER" id="PTHR43280:SF29">
    <property type="entry name" value="ARAC-FAMILY TRANSCRIPTIONAL REGULATOR"/>
    <property type="match status" value="1"/>
</dbReference>
<dbReference type="Pfam" id="PF12833">
    <property type="entry name" value="HTH_18"/>
    <property type="match status" value="1"/>
</dbReference>
<reference evidence="6" key="1">
    <citation type="submission" date="2022-01" db="EMBL/GenBank/DDBJ databases">
        <authorList>
            <person name="Jo J.-H."/>
            <person name="Im W.-T."/>
        </authorList>
    </citation>
    <scope>NUCLEOTIDE SEQUENCE</scope>
    <source>
        <strain evidence="6">NA20</strain>
    </source>
</reference>
<keyword evidence="4" id="KW-0472">Membrane</keyword>
<proteinExistence type="predicted"/>
<accession>A0ABS9KVQ6</accession>
<feature type="domain" description="HTH araC/xylS-type" evidence="5">
    <location>
        <begin position="282"/>
        <end position="386"/>
    </location>
</feature>
<evidence type="ECO:0000259" key="5">
    <source>
        <dbReference type="PROSITE" id="PS01124"/>
    </source>
</evidence>
<evidence type="ECO:0000313" key="7">
    <source>
        <dbReference type="Proteomes" id="UP001165367"/>
    </source>
</evidence>
<keyword evidence="1" id="KW-0805">Transcription regulation</keyword>
<dbReference type="PROSITE" id="PS01124">
    <property type="entry name" value="HTH_ARAC_FAMILY_2"/>
    <property type="match status" value="1"/>
</dbReference>
<feature type="transmembrane region" description="Helical" evidence="4">
    <location>
        <begin position="36"/>
        <end position="55"/>
    </location>
</feature>
<gene>
    <name evidence="6" type="ORF">LZZ85_19295</name>
</gene>
<evidence type="ECO:0000256" key="4">
    <source>
        <dbReference type="SAM" id="Phobius"/>
    </source>
</evidence>
<feature type="transmembrane region" description="Helical" evidence="4">
    <location>
        <begin position="208"/>
        <end position="227"/>
    </location>
</feature>
<feature type="transmembrane region" description="Helical" evidence="4">
    <location>
        <begin position="143"/>
        <end position="162"/>
    </location>
</feature>
<protein>
    <submittedName>
        <fullName evidence="6">Helix-turn-helix transcriptional regulator</fullName>
    </submittedName>
</protein>
<keyword evidence="3" id="KW-0804">Transcription</keyword>
<dbReference type="RefSeq" id="WP_237874990.1">
    <property type="nucleotide sequence ID" value="NZ_JAKLTR010000013.1"/>
</dbReference>
<dbReference type="Gene3D" id="1.10.10.60">
    <property type="entry name" value="Homeodomain-like"/>
    <property type="match status" value="2"/>
</dbReference>
<feature type="transmembrane region" description="Helical" evidence="4">
    <location>
        <begin position="6"/>
        <end position="24"/>
    </location>
</feature>
<evidence type="ECO:0000256" key="2">
    <source>
        <dbReference type="ARBA" id="ARBA00023125"/>
    </source>
</evidence>
<dbReference type="EMBL" id="JAKLTR010000013">
    <property type="protein sequence ID" value="MCG2616454.1"/>
    <property type="molecule type" value="Genomic_DNA"/>
</dbReference>
<evidence type="ECO:0000256" key="3">
    <source>
        <dbReference type="ARBA" id="ARBA00023163"/>
    </source>
</evidence>
<dbReference type="InterPro" id="IPR018060">
    <property type="entry name" value="HTH_AraC"/>
</dbReference>
<evidence type="ECO:0000256" key="1">
    <source>
        <dbReference type="ARBA" id="ARBA00023015"/>
    </source>
</evidence>
<dbReference type="SUPFAM" id="SSF46689">
    <property type="entry name" value="Homeodomain-like"/>
    <property type="match status" value="1"/>
</dbReference>
<keyword evidence="4" id="KW-1133">Transmembrane helix</keyword>
<dbReference type="SMART" id="SM00342">
    <property type="entry name" value="HTH_ARAC"/>
    <property type="match status" value="1"/>
</dbReference>
<comment type="caution">
    <text evidence="6">The sequence shown here is derived from an EMBL/GenBank/DDBJ whole genome shotgun (WGS) entry which is preliminary data.</text>
</comment>
<dbReference type="PANTHER" id="PTHR43280">
    <property type="entry name" value="ARAC-FAMILY TRANSCRIPTIONAL REGULATOR"/>
    <property type="match status" value="1"/>
</dbReference>
<keyword evidence="7" id="KW-1185">Reference proteome</keyword>
<evidence type="ECO:0000313" key="6">
    <source>
        <dbReference type="EMBL" id="MCG2616454.1"/>
    </source>
</evidence>